<feature type="domain" description="Heparan-alpha-glucosaminide N-acetyltransferase catalytic" evidence="2">
    <location>
        <begin position="22"/>
        <end position="233"/>
    </location>
</feature>
<organism evidence="3 4">
    <name type="scientific">Asticcacaulis taihuensis</name>
    <dbReference type="NCBI Taxonomy" id="260084"/>
    <lineage>
        <taxon>Bacteria</taxon>
        <taxon>Pseudomonadati</taxon>
        <taxon>Pseudomonadota</taxon>
        <taxon>Alphaproteobacteria</taxon>
        <taxon>Caulobacterales</taxon>
        <taxon>Caulobacteraceae</taxon>
        <taxon>Asticcacaulis</taxon>
    </lineage>
</organism>
<feature type="transmembrane region" description="Helical" evidence="1">
    <location>
        <begin position="319"/>
        <end position="342"/>
    </location>
</feature>
<feature type="transmembrane region" description="Helical" evidence="1">
    <location>
        <begin position="129"/>
        <end position="148"/>
    </location>
</feature>
<dbReference type="AlphaFoldDB" id="A0A1G4RHJ6"/>
<protein>
    <submittedName>
        <fullName evidence="3">Uncharacterized membrane protein</fullName>
    </submittedName>
</protein>
<evidence type="ECO:0000256" key="1">
    <source>
        <dbReference type="SAM" id="Phobius"/>
    </source>
</evidence>
<feature type="transmembrane region" description="Helical" evidence="1">
    <location>
        <begin position="285"/>
        <end position="307"/>
    </location>
</feature>
<dbReference type="STRING" id="260084.SAMN02927928_1928"/>
<sequence>MPESEAGAESDPPPIQTDAPRRLDIIDLLRGLVLVLMVLDHTRDYFNKDALAFDPLDLEKTTPVLFFTRWITHLCAPTFVFLSGVSIFLQQARGKTEWRLTGHLLARGLWLVALELTLISFGFNFGYPFFFLQVIFAIGVGMILMAVLHWLPGRSVLIIGIALVAGHGLLGGVKAETLQGTDQVIWRLAMEPGGLGSLPGMIVYPVIPWLGIMCLGYGLGFIFQLEALSRRRAITLLAAGFLGLFLILRLPNLYGDQNPWEWQSNPGLMVLDILNVSKYPPSLDYTLLMLGLAMCLCLTLTHLPRLFQLPLLAFGRTPFLTYLLHIYIVHGGALLLGLVQGIPAAHFANFLGNPGQLAKDGWGISLWQVYVVWLVILCLLYPVSRAYARFRMTHRQWWLSYL</sequence>
<feature type="transmembrane region" description="Helical" evidence="1">
    <location>
        <begin position="155"/>
        <end position="173"/>
    </location>
</feature>
<keyword evidence="1" id="KW-0472">Membrane</keyword>
<evidence type="ECO:0000313" key="4">
    <source>
        <dbReference type="Proteomes" id="UP000199150"/>
    </source>
</evidence>
<evidence type="ECO:0000259" key="2">
    <source>
        <dbReference type="Pfam" id="PF07786"/>
    </source>
</evidence>
<name>A0A1G4RHJ6_9CAUL</name>
<feature type="transmembrane region" description="Helical" evidence="1">
    <location>
        <begin position="104"/>
        <end position="123"/>
    </location>
</feature>
<keyword evidence="1" id="KW-0812">Transmembrane</keyword>
<accession>A0A1G4RHJ6</accession>
<dbReference type="Pfam" id="PF07786">
    <property type="entry name" value="HGSNAT_cat"/>
    <property type="match status" value="1"/>
</dbReference>
<keyword evidence="1" id="KW-1133">Transmembrane helix</keyword>
<dbReference type="RefSeq" id="WP_245678943.1">
    <property type="nucleotide sequence ID" value="NZ_CBCRYE010000006.1"/>
</dbReference>
<dbReference type="Proteomes" id="UP000199150">
    <property type="component" value="Unassembled WGS sequence"/>
</dbReference>
<dbReference type="PANTHER" id="PTHR40407:SF1">
    <property type="entry name" value="HEPARAN-ALPHA-GLUCOSAMINIDE N-ACETYLTRANSFERASE CATALYTIC DOMAIN-CONTAINING PROTEIN"/>
    <property type="match status" value="1"/>
</dbReference>
<dbReference type="PANTHER" id="PTHR40407">
    <property type="entry name" value="MEMBRANE PROTEIN-LIKE PROTEIN"/>
    <property type="match status" value="1"/>
</dbReference>
<feature type="transmembrane region" description="Helical" evidence="1">
    <location>
        <begin position="362"/>
        <end position="383"/>
    </location>
</feature>
<dbReference type="InterPro" id="IPR012429">
    <property type="entry name" value="HGSNAT_cat"/>
</dbReference>
<proteinExistence type="predicted"/>
<feature type="transmembrane region" description="Helical" evidence="1">
    <location>
        <begin position="70"/>
        <end position="92"/>
    </location>
</feature>
<gene>
    <name evidence="3" type="ORF">SAMN02927928_1928</name>
</gene>
<keyword evidence="4" id="KW-1185">Reference proteome</keyword>
<dbReference type="EMBL" id="FMTS01000002">
    <property type="protein sequence ID" value="SCW56227.1"/>
    <property type="molecule type" value="Genomic_DNA"/>
</dbReference>
<feature type="transmembrane region" description="Helical" evidence="1">
    <location>
        <begin position="202"/>
        <end position="222"/>
    </location>
</feature>
<feature type="transmembrane region" description="Helical" evidence="1">
    <location>
        <begin position="234"/>
        <end position="254"/>
    </location>
</feature>
<reference evidence="4" key="1">
    <citation type="submission" date="2016-10" db="EMBL/GenBank/DDBJ databases">
        <authorList>
            <person name="Varghese N."/>
            <person name="Submissions S."/>
        </authorList>
    </citation>
    <scope>NUCLEOTIDE SEQUENCE [LARGE SCALE GENOMIC DNA]</scope>
    <source>
        <strain evidence="4">CGMCC 1.3431</strain>
    </source>
</reference>
<evidence type="ECO:0000313" key="3">
    <source>
        <dbReference type="EMBL" id="SCW56227.1"/>
    </source>
</evidence>